<keyword evidence="6" id="KW-1185">Reference proteome</keyword>
<feature type="region of interest" description="Disordered" evidence="3">
    <location>
        <begin position="111"/>
        <end position="148"/>
    </location>
</feature>
<dbReference type="GO" id="GO:0015074">
    <property type="term" value="P:DNA integration"/>
    <property type="evidence" value="ECO:0007669"/>
    <property type="project" value="InterPro"/>
</dbReference>
<dbReference type="GO" id="GO:0003677">
    <property type="term" value="F:DNA binding"/>
    <property type="evidence" value="ECO:0007669"/>
    <property type="project" value="UniProtKB-KW"/>
</dbReference>
<keyword evidence="1" id="KW-0238">DNA-binding</keyword>
<dbReference type="Gene3D" id="1.10.443.10">
    <property type="entry name" value="Intergrase catalytic core"/>
    <property type="match status" value="2"/>
</dbReference>
<feature type="domain" description="Tyr recombinase" evidence="4">
    <location>
        <begin position="212"/>
        <end position="393"/>
    </location>
</feature>
<evidence type="ECO:0000256" key="1">
    <source>
        <dbReference type="ARBA" id="ARBA00023125"/>
    </source>
</evidence>
<dbReference type="InterPro" id="IPR050090">
    <property type="entry name" value="Tyrosine_recombinase_XerCD"/>
</dbReference>
<dbReference type="InterPro" id="IPR002104">
    <property type="entry name" value="Integrase_catalytic"/>
</dbReference>
<name>A0A7W8B4Y7_STRST</name>
<feature type="compositionally biased region" description="Basic and acidic residues" evidence="3">
    <location>
        <begin position="181"/>
        <end position="193"/>
    </location>
</feature>
<feature type="region of interest" description="Disordered" evidence="3">
    <location>
        <begin position="377"/>
        <end position="408"/>
    </location>
</feature>
<reference evidence="5 6" key="1">
    <citation type="submission" date="2020-08" db="EMBL/GenBank/DDBJ databases">
        <title>Genomic Encyclopedia of Type Strains, Phase III (KMG-III): the genomes of soil and plant-associated and newly described type strains.</title>
        <authorList>
            <person name="Whitman W."/>
        </authorList>
    </citation>
    <scope>NUCLEOTIDE SEQUENCE [LARGE SCALE GENOMIC DNA]</scope>
    <source>
        <strain evidence="5 6">CECT 3146</strain>
    </source>
</reference>
<sequence length="1248" mass="139630">MTDTEGPGRDLRGLVLPEVGGLVETGDAWEPYRLLDAGGAVVWAVEVYLAELQASGNPASTLRSYGMDLLRWWRFLWVLGVAWDRASREEGRDFARWMQLADKPVRVHWRHRQAGREPERLPTPRPAPGTPNPVTGKPTPGRKYAASTRAHSETVLRGFYGFHLDRGTDTVLVNPFPLDRSRRGSRAHEHHNPMDAFAPTRTGRYRPKVPKRIPKRIPDDKFNEIFAGLRSNRDRALLASWVSTGARADELLDSVERDALPGQQLISVTRKGTGDVQMLPASTDSFVWLRIYQHEIWAKGAPHGRDEPLWWTLRRPWRPLNYPAARQMFNRANQLLGSNWTLHDLRHTAAFRMAEDPEMPLTHVQWVLAHARLTTTQIYTTPSADEGDRERARPSRPPGPAPRGTPARFARSWLQPGLAEHPVRRPARMTSSTTAQAVPRPAPPISLLTGSAADALREKFPPRPVPDVWPATSAGPEEVLDRLVRPPLRPASQSALAARLRGARRLLEWLQGFPGNSWQSRWRASPGPADPQTWCDEVIRWADACGLRPVREPELKAGMLALICADVIRMHPAWLTVRRSRHFMLSMSAGRDPDGFARLEAAVPPDQWTSRSGGTARVVICAVLATKGGTVQDCTVGDLMEIRGAAGKYWNHATMLAYAWLRAAGQFPPDAPASLSRLETFTGQVGVGDLVDRYQLRCRPVRDVIVDYLTERQPSMDYNSLQGLSRVLASNFWADLEQHHPGIDSLALAPEVAEAWKTRLATRTARRRQANGTVTEVSVPRKDAPTLVMSVRAFYLDLAQWALEEPARWGRHAVRCPFPPVSNKKRQKGQKSWSHQRTRERLPHLPALVRAADQHLKDARARLGAVEATPAGAEFTVLGETYRKARTSNWTADPHRTTTAYLQPDGRRTDLKAAENRAFWAWATIEVLRHTGIRIEEMLELSHHSILQYRLPTTGEVVPLLQIAPSKTDEERVLLVTLELADVLSAIVCRIRGAGGVVPLVVSYDAAERVWNPPMPLLFQWRVNGEDHGLSVNTIRKALNEVIATAQLTDSAGELLDYQPHDFRRMFITDAIMNGLPPHIAQVIAGHDDINTTMHYNAVYPSAAIAAHQAFIARRRSLRPGEEYRVPTSEEWEAFLGHFERRKLSLGTCGRSFGSECVHEHACVRCAMLRVDPHERPRLDEIRINLIARIAEAEREGWLGEVDGLSVSLAAAEDKLAQLDAEVARRSTVVHLGLPTFSQIATRSTAPS</sequence>
<dbReference type="Pfam" id="PF00589">
    <property type="entry name" value="Phage_integrase"/>
    <property type="match status" value="2"/>
</dbReference>
<dbReference type="SUPFAM" id="SSF56349">
    <property type="entry name" value="DNA breaking-rejoining enzymes"/>
    <property type="match status" value="2"/>
</dbReference>
<feature type="region of interest" description="Disordered" evidence="3">
    <location>
        <begin position="181"/>
        <end position="214"/>
    </location>
</feature>
<dbReference type="GO" id="GO:0006310">
    <property type="term" value="P:DNA recombination"/>
    <property type="evidence" value="ECO:0007669"/>
    <property type="project" value="UniProtKB-KW"/>
</dbReference>
<evidence type="ECO:0000313" key="5">
    <source>
        <dbReference type="EMBL" id="MBB5109776.1"/>
    </source>
</evidence>
<feature type="domain" description="Tyr recombinase" evidence="4">
    <location>
        <begin position="897"/>
        <end position="1109"/>
    </location>
</feature>
<dbReference type="InterPro" id="IPR013762">
    <property type="entry name" value="Integrase-like_cat_sf"/>
</dbReference>
<evidence type="ECO:0000256" key="2">
    <source>
        <dbReference type="ARBA" id="ARBA00023172"/>
    </source>
</evidence>
<accession>A0A7W8B4Y7</accession>
<feature type="compositionally biased region" description="Basic residues" evidence="3">
    <location>
        <begin position="203"/>
        <end position="214"/>
    </location>
</feature>
<feature type="region of interest" description="Disordered" evidence="3">
    <location>
        <begin position="424"/>
        <end position="445"/>
    </location>
</feature>
<dbReference type="Gene3D" id="1.10.150.130">
    <property type="match status" value="1"/>
</dbReference>
<dbReference type="AlphaFoldDB" id="A0A7W8B4Y7"/>
<gene>
    <name evidence="5" type="ORF">FHS40_008906</name>
</gene>
<evidence type="ECO:0000259" key="4">
    <source>
        <dbReference type="PROSITE" id="PS51898"/>
    </source>
</evidence>
<proteinExistence type="predicted"/>
<protein>
    <submittedName>
        <fullName evidence="5">Site-specific recombinase XerD</fullName>
    </submittedName>
</protein>
<dbReference type="PANTHER" id="PTHR30349:SF81">
    <property type="entry name" value="TYROSINE RECOMBINASE XERC"/>
    <property type="match status" value="1"/>
</dbReference>
<evidence type="ECO:0000256" key="3">
    <source>
        <dbReference type="SAM" id="MobiDB-lite"/>
    </source>
</evidence>
<organism evidence="5 6">
    <name type="scientific">Streptomyces spectabilis</name>
    <dbReference type="NCBI Taxonomy" id="68270"/>
    <lineage>
        <taxon>Bacteria</taxon>
        <taxon>Bacillati</taxon>
        <taxon>Actinomycetota</taxon>
        <taxon>Actinomycetes</taxon>
        <taxon>Kitasatosporales</taxon>
        <taxon>Streptomycetaceae</taxon>
        <taxon>Streptomyces</taxon>
    </lineage>
</organism>
<dbReference type="EMBL" id="JACHJD010000038">
    <property type="protein sequence ID" value="MBB5109776.1"/>
    <property type="molecule type" value="Genomic_DNA"/>
</dbReference>
<dbReference type="InterPro" id="IPR010998">
    <property type="entry name" value="Integrase_recombinase_N"/>
</dbReference>
<evidence type="ECO:0000313" key="6">
    <source>
        <dbReference type="Proteomes" id="UP000549009"/>
    </source>
</evidence>
<comment type="caution">
    <text evidence="5">The sequence shown here is derived from an EMBL/GenBank/DDBJ whole genome shotgun (WGS) entry which is preliminary data.</text>
</comment>
<dbReference type="InterPro" id="IPR011010">
    <property type="entry name" value="DNA_brk_join_enz"/>
</dbReference>
<dbReference type="PROSITE" id="PS51898">
    <property type="entry name" value="TYR_RECOMBINASE"/>
    <property type="match status" value="2"/>
</dbReference>
<dbReference type="CDD" id="cd00397">
    <property type="entry name" value="DNA_BRE_C"/>
    <property type="match status" value="2"/>
</dbReference>
<keyword evidence="2" id="KW-0233">DNA recombination</keyword>
<dbReference type="RefSeq" id="WP_229879924.1">
    <property type="nucleotide sequence ID" value="NZ_BMSQ01000044.1"/>
</dbReference>
<dbReference type="Proteomes" id="UP000549009">
    <property type="component" value="Unassembled WGS sequence"/>
</dbReference>
<dbReference type="PANTHER" id="PTHR30349">
    <property type="entry name" value="PHAGE INTEGRASE-RELATED"/>
    <property type="match status" value="1"/>
</dbReference>